<dbReference type="FunFam" id="2.20.25.420:FF:000001">
    <property type="entry name" value="Zinc finger protein ZPR1"/>
    <property type="match status" value="1"/>
</dbReference>
<dbReference type="Gene3D" id="2.60.120.1040">
    <property type="entry name" value="ZPR1, A/B domain"/>
    <property type="match status" value="2"/>
</dbReference>
<dbReference type="AlphaFoldDB" id="A0A409XXC7"/>
<feature type="domain" description="C2H2-type" evidence="10">
    <location>
        <begin position="438"/>
        <end position="462"/>
    </location>
</feature>
<feature type="domain" description="C2H2-type" evidence="10">
    <location>
        <begin position="395"/>
        <end position="417"/>
    </location>
</feature>
<evidence type="ECO:0000256" key="7">
    <source>
        <dbReference type="ARBA" id="ARBA00023242"/>
    </source>
</evidence>
<dbReference type="STRING" id="231916.A0A409XXC7"/>
<reference evidence="12 13" key="1">
    <citation type="journal article" date="2018" name="Evol. Lett.">
        <title>Horizontal gene cluster transfer increased hallucinogenic mushroom diversity.</title>
        <authorList>
            <person name="Reynolds H.T."/>
            <person name="Vijayakumar V."/>
            <person name="Gluck-Thaler E."/>
            <person name="Korotkin H.B."/>
            <person name="Matheny P.B."/>
            <person name="Slot J.C."/>
        </authorList>
    </citation>
    <scope>NUCLEOTIDE SEQUENCE [LARGE SCALE GENOMIC DNA]</scope>
    <source>
        <strain evidence="12 13">SRW20</strain>
    </source>
</reference>
<evidence type="ECO:0000313" key="13">
    <source>
        <dbReference type="Proteomes" id="UP000284706"/>
    </source>
</evidence>
<evidence type="ECO:0000256" key="3">
    <source>
        <dbReference type="ARBA" id="ARBA00022723"/>
    </source>
</evidence>
<dbReference type="PANTHER" id="PTHR10876:SF0">
    <property type="entry name" value="ZINC FINGER PROTEIN ZPR1"/>
    <property type="match status" value="1"/>
</dbReference>
<feature type="domain" description="Zinc finger ZPR1-type" evidence="11">
    <location>
        <begin position="815"/>
        <end position="973"/>
    </location>
</feature>
<feature type="region of interest" description="Disordered" evidence="9">
    <location>
        <begin position="1005"/>
        <end position="1028"/>
    </location>
</feature>
<dbReference type="Gene3D" id="2.20.25.420">
    <property type="entry name" value="ZPR1, zinc finger domain"/>
    <property type="match status" value="2"/>
</dbReference>
<comment type="function">
    <text evidence="8">Acts as a protein folding chaperone for elongation factor 1-alpha.</text>
</comment>
<dbReference type="InterPro" id="IPR042451">
    <property type="entry name" value="ZPR1_A/B_dom"/>
</dbReference>
<evidence type="ECO:0000259" key="10">
    <source>
        <dbReference type="SMART" id="SM00355"/>
    </source>
</evidence>
<gene>
    <name evidence="12" type="ORF">CVT26_008438</name>
</gene>
<dbReference type="Pfam" id="PF22794">
    <property type="entry name" value="jr-ZPR1"/>
    <property type="match status" value="2"/>
</dbReference>
<comment type="similarity">
    <text evidence="2">Belongs to the ZPR1 family.</text>
</comment>
<evidence type="ECO:0000256" key="4">
    <source>
        <dbReference type="ARBA" id="ARBA00022737"/>
    </source>
</evidence>
<keyword evidence="3" id="KW-0479">Metal-binding</keyword>
<feature type="domain" description="Zinc finger ZPR1-type" evidence="11">
    <location>
        <begin position="576"/>
        <end position="750"/>
    </location>
</feature>
<dbReference type="InterPro" id="IPR004457">
    <property type="entry name" value="Znf_ZPR1"/>
</dbReference>
<dbReference type="InterPro" id="IPR042452">
    <property type="entry name" value="ZPR1_Znf1/2"/>
</dbReference>
<dbReference type="GO" id="GO:0008270">
    <property type="term" value="F:zinc ion binding"/>
    <property type="evidence" value="ECO:0007669"/>
    <property type="project" value="UniProtKB-KW"/>
</dbReference>
<keyword evidence="5" id="KW-0863">Zinc-finger</keyword>
<dbReference type="GO" id="GO:0005634">
    <property type="term" value="C:nucleus"/>
    <property type="evidence" value="ECO:0007669"/>
    <property type="project" value="UniProtKB-SubCell"/>
</dbReference>
<dbReference type="InterPro" id="IPR040141">
    <property type="entry name" value="ZPR1"/>
</dbReference>
<protein>
    <recommendedName>
        <fullName evidence="14">C2H2-type domain-containing protein</fullName>
    </recommendedName>
</protein>
<proteinExistence type="inferred from homology"/>
<sequence>MNDCLSAILRTYIFRHWQLLVKLSALSIAAPPFHILYLYCKHLWIRLTMNTYAYPGPAILPSHDNGIVDDRCYDYTFPEFSDMQFGNIDAPHQSPYTTFYGQNPETSFTLPFVDLCLPRFDLTQSVFFLWPDSAVQQASAWTDFDFLAVEQSSTSLQTGFQDSYQQMTEPSGSCPGQWTYGGDPSTTAYTALQMSDMMTSPIRQYKQDMPTNASDLTDAYYWEAHEQQNSSYMFPLPCIRSSASYPPAPTSFLDQYYPSLQTTADLYLGDAIGHVSHPYMHSAYSTFGNTGRMHQMSSMPQAPRIPKQTLPLPNDSTTTARFPLQEVCNNDVGPSSPVPTSKTKSHAIRSEKSPKATRSRTRKPAGRSRVRRKRRHLAQDENAFVGTLLQPSSPVTCQYDGCTQAFIDPADLVAHLRAPKDAIVPGHGFANHNGSEVLNCPWIGCSKRNIRKNSMCRHYTKHLVRRRCTIARCPYSSEGERVDTMKAHFKAAHPSVKFTKKVGKRDRDPRHGLLISLLYPSPYSSTMSPQENSEKLFPSIGEIASKADEIEVKSDEEKGAAAEDTDNEKVVQEVESLCMKCEEQGVTRLMLTSIPFFREIIVMSFRCEHCGWTNNEIQSAGEIRPEGALYTAKILDRSDLNRQIVRSSTCELSIPELDLTLPPTSRGQLTTVEGLIRDIVADLSLDQPLRKIQDEESYKKIQTLIDKMTEILGDDEEGSEDKARASESTAPMPQFTVKLDDPAGNSFIEFVGSISDPKWNLRTYHRTLEQNIALGLVNPDDENVRMAAMKQAMANAEGDVTNEPISDEEVFAFPGICSSCGHPITTYMKKVNIPYFKDILIMSTNCEHCGYRDNEVKSGAAISAQAKRITLKCEDKEDLSRDILKSETAGLTIPEIDLVLTRGTLGGRFTTVEGILEQVYEELANKAFAGDSSDPADREKFENFLKGLKEVKNAERPFTIILDDPLANSYIQNLYAPDPDPNMTIEWYDRTFEENEELGLNDIKVEGYAEDAHPKQDEEKQEASVQTA</sequence>
<evidence type="ECO:0000256" key="8">
    <source>
        <dbReference type="ARBA" id="ARBA00054139"/>
    </source>
</evidence>
<evidence type="ECO:0000256" key="9">
    <source>
        <dbReference type="SAM" id="MobiDB-lite"/>
    </source>
</evidence>
<feature type="compositionally biased region" description="Basic residues" evidence="9">
    <location>
        <begin position="355"/>
        <end position="376"/>
    </location>
</feature>
<evidence type="ECO:0000256" key="6">
    <source>
        <dbReference type="ARBA" id="ARBA00022833"/>
    </source>
</evidence>
<organism evidence="12 13">
    <name type="scientific">Gymnopilus dilepis</name>
    <dbReference type="NCBI Taxonomy" id="231916"/>
    <lineage>
        <taxon>Eukaryota</taxon>
        <taxon>Fungi</taxon>
        <taxon>Dikarya</taxon>
        <taxon>Basidiomycota</taxon>
        <taxon>Agaricomycotina</taxon>
        <taxon>Agaricomycetes</taxon>
        <taxon>Agaricomycetidae</taxon>
        <taxon>Agaricales</taxon>
        <taxon>Agaricineae</taxon>
        <taxon>Hymenogastraceae</taxon>
        <taxon>Gymnopilus</taxon>
    </lineage>
</organism>
<dbReference type="Proteomes" id="UP000284706">
    <property type="component" value="Unassembled WGS sequence"/>
</dbReference>
<name>A0A409XXC7_9AGAR</name>
<comment type="caution">
    <text evidence="12">The sequence shown here is derived from an EMBL/GenBank/DDBJ whole genome shotgun (WGS) entry which is preliminary data.</text>
</comment>
<keyword evidence="7" id="KW-0539">Nucleus</keyword>
<dbReference type="PANTHER" id="PTHR10876">
    <property type="entry name" value="ZINC FINGER PROTEIN ZPR1"/>
    <property type="match status" value="1"/>
</dbReference>
<keyword evidence="6" id="KW-0862">Zinc</keyword>
<feature type="compositionally biased region" description="Basic and acidic residues" evidence="9">
    <location>
        <begin position="1005"/>
        <end position="1022"/>
    </location>
</feature>
<dbReference type="SMART" id="SM00709">
    <property type="entry name" value="Zpr1"/>
    <property type="match status" value="2"/>
</dbReference>
<evidence type="ECO:0000256" key="5">
    <source>
        <dbReference type="ARBA" id="ARBA00022771"/>
    </source>
</evidence>
<dbReference type="FunFam" id="2.60.120.1040:FF:000001">
    <property type="entry name" value="Zinc finger protein ZPR1"/>
    <property type="match status" value="1"/>
</dbReference>
<evidence type="ECO:0000313" key="12">
    <source>
        <dbReference type="EMBL" id="PPQ95417.1"/>
    </source>
</evidence>
<evidence type="ECO:0000256" key="1">
    <source>
        <dbReference type="ARBA" id="ARBA00004123"/>
    </source>
</evidence>
<keyword evidence="13" id="KW-1185">Reference proteome</keyword>
<dbReference type="InterPro" id="IPR056180">
    <property type="entry name" value="ZPR1_jr_dom"/>
</dbReference>
<feature type="region of interest" description="Disordered" evidence="9">
    <location>
        <begin position="293"/>
        <end position="376"/>
    </location>
</feature>
<dbReference type="SMART" id="SM00355">
    <property type="entry name" value="ZnF_C2H2"/>
    <property type="match status" value="2"/>
</dbReference>
<dbReference type="InParanoid" id="A0A409XXC7"/>
<accession>A0A409XXC7</accession>
<dbReference type="OrthoDB" id="308464at2759"/>
<dbReference type="NCBIfam" id="TIGR00310">
    <property type="entry name" value="ZPR1_znf"/>
    <property type="match status" value="2"/>
</dbReference>
<evidence type="ECO:0000259" key="11">
    <source>
        <dbReference type="SMART" id="SM00709"/>
    </source>
</evidence>
<evidence type="ECO:0000256" key="2">
    <source>
        <dbReference type="ARBA" id="ARBA00008354"/>
    </source>
</evidence>
<keyword evidence="4" id="KW-0677">Repeat</keyword>
<comment type="subcellular location">
    <subcellularLocation>
        <location evidence="1">Nucleus</location>
    </subcellularLocation>
</comment>
<feature type="region of interest" description="Disordered" evidence="9">
    <location>
        <begin position="713"/>
        <end position="736"/>
    </location>
</feature>
<dbReference type="Gene3D" id="3.30.160.60">
    <property type="entry name" value="Classic Zinc Finger"/>
    <property type="match status" value="1"/>
</dbReference>
<dbReference type="Pfam" id="PF03367">
    <property type="entry name" value="Zn_ribbon_ZPR1"/>
    <property type="match status" value="2"/>
</dbReference>
<dbReference type="EMBL" id="NHYE01001426">
    <property type="protein sequence ID" value="PPQ95417.1"/>
    <property type="molecule type" value="Genomic_DNA"/>
</dbReference>
<evidence type="ECO:0008006" key="14">
    <source>
        <dbReference type="Google" id="ProtNLM"/>
    </source>
</evidence>
<dbReference type="FunFam" id="2.20.25.420:FF:000002">
    <property type="entry name" value="Zinc finger protein ZPR1"/>
    <property type="match status" value="1"/>
</dbReference>
<dbReference type="InterPro" id="IPR013087">
    <property type="entry name" value="Znf_C2H2_type"/>
</dbReference>